<dbReference type="EMBL" id="KZ345428">
    <property type="protein sequence ID" value="PIO73569.1"/>
    <property type="molecule type" value="Genomic_DNA"/>
</dbReference>
<evidence type="ECO:0000313" key="3">
    <source>
        <dbReference type="Proteomes" id="UP000230423"/>
    </source>
</evidence>
<feature type="compositionally biased region" description="Pro residues" evidence="1">
    <location>
        <begin position="52"/>
        <end position="71"/>
    </location>
</feature>
<gene>
    <name evidence="2" type="ORF">TELCIR_04457</name>
</gene>
<name>A0A2G9UTL4_TELCI</name>
<proteinExistence type="predicted"/>
<feature type="region of interest" description="Disordered" evidence="1">
    <location>
        <begin position="52"/>
        <end position="94"/>
    </location>
</feature>
<dbReference type="Proteomes" id="UP000230423">
    <property type="component" value="Unassembled WGS sequence"/>
</dbReference>
<organism evidence="2 3">
    <name type="scientific">Teladorsagia circumcincta</name>
    <name type="common">Brown stomach worm</name>
    <name type="synonym">Ostertagia circumcincta</name>
    <dbReference type="NCBI Taxonomy" id="45464"/>
    <lineage>
        <taxon>Eukaryota</taxon>
        <taxon>Metazoa</taxon>
        <taxon>Ecdysozoa</taxon>
        <taxon>Nematoda</taxon>
        <taxon>Chromadorea</taxon>
        <taxon>Rhabditida</taxon>
        <taxon>Rhabditina</taxon>
        <taxon>Rhabditomorpha</taxon>
        <taxon>Strongyloidea</taxon>
        <taxon>Trichostrongylidae</taxon>
        <taxon>Teladorsagia</taxon>
    </lineage>
</organism>
<accession>A0A2G9UTL4</accession>
<keyword evidence="3" id="KW-1185">Reference proteome</keyword>
<feature type="compositionally biased region" description="Pro residues" evidence="1">
    <location>
        <begin position="78"/>
        <end position="87"/>
    </location>
</feature>
<evidence type="ECO:0000313" key="2">
    <source>
        <dbReference type="EMBL" id="PIO73569.1"/>
    </source>
</evidence>
<evidence type="ECO:0000256" key="1">
    <source>
        <dbReference type="SAM" id="MobiDB-lite"/>
    </source>
</evidence>
<sequence length="112" mass="12644">MNQKKELAKVLYLLVVSEQATVPIQVPRLSYPLLRACFLNIIWINCVNYMPPPQPPPNKPPRPPKSPPPPVQQQQQPQHPPPPPPKSPQRIDCDGVTLDKSTKIEMMMAILI</sequence>
<protein>
    <submittedName>
        <fullName evidence="2">Uncharacterized protein</fullName>
    </submittedName>
</protein>
<dbReference type="AlphaFoldDB" id="A0A2G9UTL4"/>
<reference evidence="2 3" key="1">
    <citation type="submission" date="2015-09" db="EMBL/GenBank/DDBJ databases">
        <title>Draft genome of the parasitic nematode Teladorsagia circumcincta isolate WARC Sus (inbred).</title>
        <authorList>
            <person name="Mitreva M."/>
        </authorList>
    </citation>
    <scope>NUCLEOTIDE SEQUENCE [LARGE SCALE GENOMIC DNA]</scope>
    <source>
        <strain evidence="2 3">S</strain>
    </source>
</reference>